<dbReference type="AlphaFoldDB" id="A0A6C0GXI6"/>
<organism evidence="1 2">
    <name type="scientific">Rhodocytophaga rosea</name>
    <dbReference type="NCBI Taxonomy" id="2704465"/>
    <lineage>
        <taxon>Bacteria</taxon>
        <taxon>Pseudomonadati</taxon>
        <taxon>Bacteroidota</taxon>
        <taxon>Cytophagia</taxon>
        <taxon>Cytophagales</taxon>
        <taxon>Rhodocytophagaceae</taxon>
        <taxon>Rhodocytophaga</taxon>
    </lineage>
</organism>
<dbReference type="InterPro" id="IPR011042">
    <property type="entry name" value="6-blade_b-propeller_TolB-like"/>
</dbReference>
<dbReference type="EMBL" id="CP048222">
    <property type="protein sequence ID" value="QHT72172.1"/>
    <property type="molecule type" value="Genomic_DNA"/>
</dbReference>
<evidence type="ECO:0000313" key="2">
    <source>
        <dbReference type="Proteomes" id="UP000480178"/>
    </source>
</evidence>
<accession>A0A6C0GXI6</accession>
<reference evidence="1 2" key="1">
    <citation type="submission" date="2020-01" db="EMBL/GenBank/DDBJ databases">
        <authorList>
            <person name="Kim M.K."/>
        </authorList>
    </citation>
    <scope>NUCLEOTIDE SEQUENCE [LARGE SCALE GENOMIC DNA]</scope>
    <source>
        <strain evidence="1 2">172606-1</strain>
    </source>
</reference>
<dbReference type="GO" id="GO:0005524">
    <property type="term" value="F:ATP binding"/>
    <property type="evidence" value="ECO:0007669"/>
    <property type="project" value="UniProtKB-KW"/>
</dbReference>
<evidence type="ECO:0000313" key="1">
    <source>
        <dbReference type="EMBL" id="QHT72172.1"/>
    </source>
</evidence>
<keyword evidence="1" id="KW-0547">Nucleotide-binding</keyword>
<gene>
    <name evidence="1" type="ORF">GXP67_26175</name>
</gene>
<dbReference type="Gene3D" id="2.120.10.30">
    <property type="entry name" value="TolB, C-terminal domain"/>
    <property type="match status" value="1"/>
</dbReference>
<dbReference type="Proteomes" id="UP000480178">
    <property type="component" value="Chromosome"/>
</dbReference>
<sequence length="284" mass="31194">MLFVYPLTKHPEKLSATTSISAKKKPSSLRQVWETDTLLRTPESVLYEPSENVLYVSNINGNGAVKDGNGFISKLTLEGQITTLEWATGLNAPKGMGISGNKLFVADIDRLVMFDLGSGAILKSYTIAEPVYLNDITVGESGIVYVSDNRNDKIYYLRNDSLQIFMEGESLQRPNGLYIEGNKLAVGSQKNNALQIIDLDSKKITKITDGLGASDGVEPAGRGAYFFSDWNGRVFWISSKGEKKLLLNTTAAKVNSADIEYISSKKLLFVPTFNGNTVVAYRVR</sequence>
<protein>
    <submittedName>
        <fullName evidence="1">ATP-binding protein</fullName>
    </submittedName>
</protein>
<dbReference type="SUPFAM" id="SSF63829">
    <property type="entry name" value="Calcium-dependent phosphotriesterase"/>
    <property type="match status" value="1"/>
</dbReference>
<dbReference type="KEGG" id="rhoz:GXP67_26175"/>
<proteinExistence type="predicted"/>
<keyword evidence="1" id="KW-0067">ATP-binding</keyword>
<keyword evidence="2" id="KW-1185">Reference proteome</keyword>
<name>A0A6C0GXI6_9BACT</name>